<evidence type="ECO:0000313" key="1">
    <source>
        <dbReference type="EMBL" id="VAV96136.1"/>
    </source>
</evidence>
<organism evidence="1">
    <name type="scientific">hydrothermal vent metagenome</name>
    <dbReference type="NCBI Taxonomy" id="652676"/>
    <lineage>
        <taxon>unclassified sequences</taxon>
        <taxon>metagenomes</taxon>
        <taxon>ecological metagenomes</taxon>
    </lineage>
</organism>
<sequence length="33" mass="3482">MSGAMPVEIKQEMGGEGREAGELLCPMLFGLSL</sequence>
<reference evidence="1" key="1">
    <citation type="submission" date="2018-06" db="EMBL/GenBank/DDBJ databases">
        <authorList>
            <person name="Zhirakovskaya E."/>
        </authorList>
    </citation>
    <scope>NUCLEOTIDE SEQUENCE</scope>
</reference>
<gene>
    <name evidence="1" type="ORF">MNBD_ALPHA07-2447</name>
</gene>
<protein>
    <submittedName>
        <fullName evidence="1">Uncharacterized protein</fullName>
    </submittedName>
</protein>
<dbReference type="EMBL" id="UOEG01000145">
    <property type="protein sequence ID" value="VAV96136.1"/>
    <property type="molecule type" value="Genomic_DNA"/>
</dbReference>
<name>A0A3B0S5M3_9ZZZZ</name>
<dbReference type="AlphaFoldDB" id="A0A3B0S5M3"/>
<accession>A0A3B0S5M3</accession>
<proteinExistence type="predicted"/>